<sequence length="1134" mass="114990">MKRSRSIIGAVVGATALGTVCQFLGGAPAIAAPTVASSATQSVIVVLHDQLSSTPPSKAHISARKVKATSAQDAVLARLGKLGGTKPSNVKHFTSANAFSLTVTPAQAAALAADPSVAMVVPDKKIEVTVPQATAGATTVSPKVVTPSATPAPGACPTDPSKPLLEPEALSDTNTASDNPAAKTAQQLVDGTGVKVAYIADGINPDNPDFIRANGQHVITDYKAFSADGPAPQDGGAEAYGDASAIAAQGLVSHDLSRFVNPAYALPTGCNIRILGMSPGASIVALKIDFYTTSIVQAIDYAVTTDHVDVINESFGGSPIPDAASRSAISLFNDAAVAAGATVTISSGDAGTTSTIGNPATDRKIISVAANTNSRGYAQTGYGGFNFSNGKWINDEISSLSSGGYTQSGTTVDLTAPGESGWAVCDPGAPECRNYNGGGGDVQLFGGTSQSAPLTAGAAALVIEAYRRTHGGASPTPALVKTLLTSTAKDLGLPTYEQGSGLLDSRAAVEAALTYPGATTAAPAGLASNIALSTNQIDIAAAPGTSKVSTIGVRNVGTKSLTVATSTRDFTDISVQTQTTTLNNTTDPTFPYATTGAPWAYKKITFKVPAGTDRLAAAMIWKGTAKKVGTATVTPVVRLTVLDPSGTYVANSRPQGGPVSANYANLDVRRPVAGTWTAILYTNSNAAGYSGDVSLRTTAQRAIPVGTVTPAVLTLAPGQSANVNVTMTVPAASGDISQAIVFGSSGGHQTAVPVVLRAIVPISAGMGTFNGTITGGNARAGSAAQSFSYAFDVPAGLKDLGVRVRLATNPGDQLEGVLVDPNDETQSIGSNAYTDAAGNLSGQGLTMQLNTAIPLAGRWRVIILVQNPVTGNAFTENFSARILFNQSKVTAPALPTSTTTTLTRGRAVSVPVNVTNTGIAPINVQIDPRTSTLVDTQLVSPFGSQTFDLPAHAAPTFIVPPNTDSLVAAAVSSLPALVELTSSAQGIDVVGDLNAGKGGSTVSVARVKEPHNSASTGIWYTDVNEIGPVGEQGAPTGTSTVSLIAHTRTFATDITSSTGDFYAVATNPAADTGVPVTIAPGQTKTVMVTIKPTAPKGTKVSGILNIITPPSFAYPTFNTTGDVITRLRFAYVVG</sequence>
<keyword evidence="4" id="KW-0720">Serine protease</keyword>
<evidence type="ECO:0000256" key="2">
    <source>
        <dbReference type="ARBA" id="ARBA00022670"/>
    </source>
</evidence>
<dbReference type="PROSITE" id="PS51892">
    <property type="entry name" value="SUBTILASE"/>
    <property type="match status" value="1"/>
</dbReference>
<dbReference type="InterPro" id="IPR023828">
    <property type="entry name" value="Peptidase_S8_Ser-AS"/>
</dbReference>
<evidence type="ECO:0000256" key="1">
    <source>
        <dbReference type="ARBA" id="ARBA00011073"/>
    </source>
</evidence>
<organism evidence="9 10">
    <name type="scientific">Jatrophihabitans lederbergiae</name>
    <dbReference type="NCBI Taxonomy" id="3075547"/>
    <lineage>
        <taxon>Bacteria</taxon>
        <taxon>Bacillati</taxon>
        <taxon>Actinomycetota</taxon>
        <taxon>Actinomycetes</taxon>
        <taxon>Jatrophihabitantales</taxon>
        <taxon>Jatrophihabitantaceae</taxon>
        <taxon>Jatrophihabitans</taxon>
    </lineage>
</organism>
<dbReference type="Pfam" id="PF05922">
    <property type="entry name" value="Inhibitor_I9"/>
    <property type="match status" value="1"/>
</dbReference>
<evidence type="ECO:0000256" key="4">
    <source>
        <dbReference type="ARBA" id="ARBA00022825"/>
    </source>
</evidence>
<evidence type="ECO:0000313" key="10">
    <source>
        <dbReference type="Proteomes" id="UP001183176"/>
    </source>
</evidence>
<dbReference type="InterPro" id="IPR037045">
    <property type="entry name" value="S8pro/Inhibitor_I9_sf"/>
</dbReference>
<dbReference type="GO" id="GO:0030414">
    <property type="term" value="F:peptidase inhibitor activity"/>
    <property type="evidence" value="ECO:0007669"/>
    <property type="project" value="UniProtKB-KW"/>
</dbReference>
<dbReference type="Proteomes" id="UP001183176">
    <property type="component" value="Unassembled WGS sequence"/>
</dbReference>
<feature type="domain" description="Inhibitor I9" evidence="8">
    <location>
        <begin position="43"/>
        <end position="127"/>
    </location>
</feature>
<accession>A0ABU2JFV6</accession>
<keyword evidence="7" id="KW-0732">Signal</keyword>
<comment type="caution">
    <text evidence="9">The sequence shown here is derived from an EMBL/GenBank/DDBJ whole genome shotgun (WGS) entry which is preliminary data.</text>
</comment>
<name>A0ABU2JFV6_9ACTN</name>
<dbReference type="SUPFAM" id="SSF52743">
    <property type="entry name" value="Subtilisin-like"/>
    <property type="match status" value="1"/>
</dbReference>
<keyword evidence="3" id="KW-0378">Hydrolase</keyword>
<evidence type="ECO:0000256" key="3">
    <source>
        <dbReference type="ARBA" id="ARBA00022801"/>
    </source>
</evidence>
<feature type="chain" id="PRO_5046943688" evidence="7">
    <location>
        <begin position="32"/>
        <end position="1134"/>
    </location>
</feature>
<feature type="compositionally biased region" description="Polar residues" evidence="6">
    <location>
        <begin position="171"/>
        <end position="180"/>
    </location>
</feature>
<feature type="region of interest" description="Disordered" evidence="6">
    <location>
        <begin position="143"/>
        <end position="180"/>
    </location>
</feature>
<keyword evidence="10" id="KW-1185">Reference proteome</keyword>
<dbReference type="InterPro" id="IPR036852">
    <property type="entry name" value="Peptidase_S8/S53_dom_sf"/>
</dbReference>
<reference evidence="10" key="1">
    <citation type="submission" date="2023-07" db="EMBL/GenBank/DDBJ databases">
        <title>30 novel species of actinomycetes from the DSMZ collection.</title>
        <authorList>
            <person name="Nouioui I."/>
        </authorList>
    </citation>
    <scope>NUCLEOTIDE SEQUENCE [LARGE SCALE GENOMIC DNA]</scope>
    <source>
        <strain evidence="10">DSM 44399</strain>
    </source>
</reference>
<feature type="signal peptide" evidence="7">
    <location>
        <begin position="1"/>
        <end position="31"/>
    </location>
</feature>
<comment type="caution">
    <text evidence="5">Lacks conserved residue(s) required for the propagation of feature annotation.</text>
</comment>
<dbReference type="InterPro" id="IPR015500">
    <property type="entry name" value="Peptidase_S8_subtilisin-rel"/>
</dbReference>
<evidence type="ECO:0000256" key="6">
    <source>
        <dbReference type="SAM" id="MobiDB-lite"/>
    </source>
</evidence>
<comment type="similarity">
    <text evidence="1 5">Belongs to the peptidase S8 family.</text>
</comment>
<protein>
    <submittedName>
        <fullName evidence="9">Protease inhibitor I9 family protein</fullName>
    </submittedName>
</protein>
<dbReference type="PROSITE" id="PS00138">
    <property type="entry name" value="SUBTILASE_SER"/>
    <property type="match status" value="1"/>
</dbReference>
<dbReference type="EMBL" id="JAVREH010000056">
    <property type="protein sequence ID" value="MDT0263861.1"/>
    <property type="molecule type" value="Genomic_DNA"/>
</dbReference>
<evidence type="ECO:0000256" key="7">
    <source>
        <dbReference type="SAM" id="SignalP"/>
    </source>
</evidence>
<dbReference type="Gene3D" id="3.40.50.200">
    <property type="entry name" value="Peptidase S8/S53 domain"/>
    <property type="match status" value="1"/>
</dbReference>
<keyword evidence="9" id="KW-0646">Protease inhibitor</keyword>
<proteinExistence type="inferred from homology"/>
<dbReference type="RefSeq" id="WP_311425005.1">
    <property type="nucleotide sequence ID" value="NZ_JAVREH010000056.1"/>
</dbReference>
<evidence type="ECO:0000313" key="9">
    <source>
        <dbReference type="EMBL" id="MDT0263861.1"/>
    </source>
</evidence>
<evidence type="ECO:0000259" key="8">
    <source>
        <dbReference type="Pfam" id="PF05922"/>
    </source>
</evidence>
<dbReference type="Gene3D" id="3.30.70.80">
    <property type="entry name" value="Peptidase S8 propeptide/proteinase inhibitor I9"/>
    <property type="match status" value="1"/>
</dbReference>
<dbReference type="PRINTS" id="PR00723">
    <property type="entry name" value="SUBTILISIN"/>
</dbReference>
<keyword evidence="2" id="KW-0645">Protease</keyword>
<gene>
    <name evidence="9" type="ORF">RM423_21020</name>
</gene>
<dbReference type="InterPro" id="IPR010259">
    <property type="entry name" value="S8pro/Inhibitor_I9"/>
</dbReference>
<evidence type="ECO:0000256" key="5">
    <source>
        <dbReference type="PROSITE-ProRule" id="PRU01240"/>
    </source>
</evidence>